<name>A0A9P5YXK2_9AGAR</name>
<dbReference type="AlphaFoldDB" id="A0A9P5YXK2"/>
<evidence type="ECO:0000313" key="2">
    <source>
        <dbReference type="EMBL" id="KAF9476399.1"/>
    </source>
</evidence>
<dbReference type="EMBL" id="MU155296">
    <property type="protein sequence ID" value="KAF9476399.1"/>
    <property type="molecule type" value="Genomic_DNA"/>
</dbReference>
<feature type="region of interest" description="Disordered" evidence="1">
    <location>
        <begin position="115"/>
        <end position="154"/>
    </location>
</feature>
<feature type="compositionally biased region" description="Basic and acidic residues" evidence="1">
    <location>
        <begin position="115"/>
        <end position="124"/>
    </location>
</feature>
<proteinExistence type="predicted"/>
<keyword evidence="3" id="KW-1185">Reference proteome</keyword>
<protein>
    <submittedName>
        <fullName evidence="2">Uncharacterized protein</fullName>
    </submittedName>
</protein>
<sequence length="154" mass="17512">MPDTRDPAFIAWEEEYLRTHDKLDFSDGSYPPFYTAPTPRWCSPEPEYMPVASTSMSTTTNTVSYHPNYPVEDVYPTPNASPYIGARGQCQKLPNDMSDFRTGFEQVFKILEEYKNKNVEEESVTRSGKRWKPDPANAQNGSGSGRKKKGKSTR</sequence>
<organism evidence="2 3">
    <name type="scientific">Pholiota conissans</name>
    <dbReference type="NCBI Taxonomy" id="109636"/>
    <lineage>
        <taxon>Eukaryota</taxon>
        <taxon>Fungi</taxon>
        <taxon>Dikarya</taxon>
        <taxon>Basidiomycota</taxon>
        <taxon>Agaricomycotina</taxon>
        <taxon>Agaricomycetes</taxon>
        <taxon>Agaricomycetidae</taxon>
        <taxon>Agaricales</taxon>
        <taxon>Agaricineae</taxon>
        <taxon>Strophariaceae</taxon>
        <taxon>Pholiota</taxon>
    </lineage>
</organism>
<comment type="caution">
    <text evidence="2">The sequence shown here is derived from an EMBL/GenBank/DDBJ whole genome shotgun (WGS) entry which is preliminary data.</text>
</comment>
<dbReference type="Proteomes" id="UP000807469">
    <property type="component" value="Unassembled WGS sequence"/>
</dbReference>
<accession>A0A9P5YXK2</accession>
<gene>
    <name evidence="2" type="ORF">BDN70DRAFT_174887</name>
</gene>
<evidence type="ECO:0000313" key="3">
    <source>
        <dbReference type="Proteomes" id="UP000807469"/>
    </source>
</evidence>
<feature type="compositionally biased region" description="Basic residues" evidence="1">
    <location>
        <begin position="145"/>
        <end position="154"/>
    </location>
</feature>
<reference evidence="2" key="1">
    <citation type="submission" date="2020-11" db="EMBL/GenBank/DDBJ databases">
        <authorList>
            <consortium name="DOE Joint Genome Institute"/>
            <person name="Ahrendt S."/>
            <person name="Riley R."/>
            <person name="Andreopoulos W."/>
            <person name="Labutti K."/>
            <person name="Pangilinan J."/>
            <person name="Ruiz-Duenas F.J."/>
            <person name="Barrasa J.M."/>
            <person name="Sanchez-Garcia M."/>
            <person name="Camarero S."/>
            <person name="Miyauchi S."/>
            <person name="Serrano A."/>
            <person name="Linde D."/>
            <person name="Babiker R."/>
            <person name="Drula E."/>
            <person name="Ayuso-Fernandez I."/>
            <person name="Pacheco R."/>
            <person name="Padilla G."/>
            <person name="Ferreira P."/>
            <person name="Barriuso J."/>
            <person name="Kellner H."/>
            <person name="Castanera R."/>
            <person name="Alfaro M."/>
            <person name="Ramirez L."/>
            <person name="Pisabarro A.G."/>
            <person name="Kuo A."/>
            <person name="Tritt A."/>
            <person name="Lipzen A."/>
            <person name="He G."/>
            <person name="Yan M."/>
            <person name="Ng V."/>
            <person name="Cullen D."/>
            <person name="Martin F."/>
            <person name="Rosso M.-N."/>
            <person name="Henrissat B."/>
            <person name="Hibbett D."/>
            <person name="Martinez A.T."/>
            <person name="Grigoriev I.V."/>
        </authorList>
    </citation>
    <scope>NUCLEOTIDE SEQUENCE</scope>
    <source>
        <strain evidence="2">CIRM-BRFM 674</strain>
    </source>
</reference>
<evidence type="ECO:0000256" key="1">
    <source>
        <dbReference type="SAM" id="MobiDB-lite"/>
    </source>
</evidence>